<proteinExistence type="predicted"/>
<organism evidence="1">
    <name type="scientific">Tetraodon nigroviridis</name>
    <name type="common">Spotted green pufferfish</name>
    <name type="synonym">Chelonodon nigroviridis</name>
    <dbReference type="NCBI Taxonomy" id="99883"/>
    <lineage>
        <taxon>Eukaryota</taxon>
        <taxon>Metazoa</taxon>
        <taxon>Chordata</taxon>
        <taxon>Craniata</taxon>
        <taxon>Vertebrata</taxon>
        <taxon>Euteleostomi</taxon>
        <taxon>Actinopterygii</taxon>
        <taxon>Neopterygii</taxon>
        <taxon>Teleostei</taxon>
        <taxon>Neoteleostei</taxon>
        <taxon>Acanthomorphata</taxon>
        <taxon>Eupercaria</taxon>
        <taxon>Tetraodontiformes</taxon>
        <taxon>Tetradontoidea</taxon>
        <taxon>Tetraodontidae</taxon>
        <taxon>Tetraodon</taxon>
    </lineage>
</organism>
<dbReference type="EMBL" id="CAAE01001117">
    <property type="protein sequence ID" value="CAF87119.1"/>
    <property type="molecule type" value="Genomic_DNA"/>
</dbReference>
<feature type="non-terminal residue" evidence="1">
    <location>
        <position position="1"/>
    </location>
</feature>
<name>Q4TJ13_TETNG</name>
<protein>
    <submittedName>
        <fullName evidence="1">(spotted green pufferfish) hypothetical protein</fullName>
    </submittedName>
</protein>
<accession>Q4TJ13</accession>
<comment type="caution">
    <text evidence="1">The sequence shown here is derived from an EMBL/GenBank/DDBJ whole genome shotgun (WGS) entry which is preliminary data.</text>
</comment>
<sequence length="39" mass="4481">PQHSHTGKSCNRRLEWLIQLPEVIMQVSIDYGLSPAGYR</sequence>
<reference evidence="1" key="1">
    <citation type="journal article" date="2004" name="Nature">
        <title>Genome duplication in the teleost fish Tetraodon nigroviridis reveals the early vertebrate proto-karyotype.</title>
        <authorList>
            <person name="Jaillon O."/>
            <person name="Aury J.-M."/>
            <person name="Brunet F."/>
            <person name="Petit J.-L."/>
            <person name="Stange-Thomann N."/>
            <person name="Mauceli E."/>
            <person name="Bouneau L."/>
            <person name="Fischer C."/>
            <person name="Ozouf-Costaz C."/>
            <person name="Bernot A."/>
            <person name="Nicaud S."/>
            <person name="Jaffe D."/>
            <person name="Fisher S."/>
            <person name="Lutfalla G."/>
            <person name="Dossat C."/>
            <person name="Segurens B."/>
            <person name="Dasilva C."/>
            <person name="Salanoubat M."/>
            <person name="Levy M."/>
            <person name="Boudet N."/>
            <person name="Castellano S."/>
            <person name="Anthouard V."/>
            <person name="Jubin C."/>
            <person name="Castelli V."/>
            <person name="Katinka M."/>
            <person name="Vacherie B."/>
            <person name="Biemont C."/>
            <person name="Skalli Z."/>
            <person name="Cattolico L."/>
            <person name="Poulain J."/>
            <person name="De Berardinis V."/>
            <person name="Cruaud C."/>
            <person name="Duprat S."/>
            <person name="Brottier P."/>
            <person name="Coutanceau J.-P."/>
            <person name="Gouzy J."/>
            <person name="Parra G."/>
            <person name="Lardier G."/>
            <person name="Chapple C."/>
            <person name="McKernan K.J."/>
            <person name="McEwan P."/>
            <person name="Bosak S."/>
            <person name="Kellis M."/>
            <person name="Volff J.-N."/>
            <person name="Guigo R."/>
            <person name="Zody M.C."/>
            <person name="Mesirov J."/>
            <person name="Lindblad-Toh K."/>
            <person name="Birren B."/>
            <person name="Nusbaum C."/>
            <person name="Kahn D."/>
            <person name="Robinson-Rechavi M."/>
            <person name="Laudet V."/>
            <person name="Schachter V."/>
            <person name="Quetier F."/>
            <person name="Saurin W."/>
            <person name="Scarpelli C."/>
            <person name="Wincker P."/>
            <person name="Lander E.S."/>
            <person name="Weissenbach J."/>
            <person name="Roest Crollius H."/>
        </authorList>
    </citation>
    <scope>NUCLEOTIDE SEQUENCE [LARGE SCALE GENOMIC DNA]</scope>
</reference>
<gene>
    <name evidence="1" type="ORF">GSTENG00010951001</name>
</gene>
<reference evidence="1" key="2">
    <citation type="submission" date="2004-02" db="EMBL/GenBank/DDBJ databases">
        <authorList>
            <consortium name="Genoscope"/>
            <consortium name="Whitehead Institute Centre for Genome Research"/>
        </authorList>
    </citation>
    <scope>NUCLEOTIDE SEQUENCE</scope>
</reference>
<evidence type="ECO:0000313" key="1">
    <source>
        <dbReference type="EMBL" id="CAF87119.1"/>
    </source>
</evidence>
<dbReference type="KEGG" id="tng:GSTEN00010951G001"/>
<dbReference type="AlphaFoldDB" id="Q4TJ13"/>